<gene>
    <name evidence="1" type="ORF">METZ01_LOCUS217738</name>
</gene>
<evidence type="ECO:0000313" key="1">
    <source>
        <dbReference type="EMBL" id="SVB64884.1"/>
    </source>
</evidence>
<dbReference type="EMBL" id="UINC01051117">
    <property type="protein sequence ID" value="SVB64884.1"/>
    <property type="molecule type" value="Genomic_DNA"/>
</dbReference>
<name>A0A382FR81_9ZZZZ</name>
<dbReference type="AlphaFoldDB" id="A0A382FR81"/>
<proteinExistence type="predicted"/>
<accession>A0A382FR81</accession>
<sequence length="71" mass="8059">MLKNLSDLKVDMANLALSINCNLIHSFKYRQKQEVSLRALFGTDDTYWEGAGICAKISPEKLEEIIAEQEN</sequence>
<reference evidence="1" key="1">
    <citation type="submission" date="2018-05" db="EMBL/GenBank/DDBJ databases">
        <authorList>
            <person name="Lanie J.A."/>
            <person name="Ng W.-L."/>
            <person name="Kazmierczak K.M."/>
            <person name="Andrzejewski T.M."/>
            <person name="Davidsen T.M."/>
            <person name="Wayne K.J."/>
            <person name="Tettelin H."/>
            <person name="Glass J.I."/>
            <person name="Rusch D."/>
            <person name="Podicherti R."/>
            <person name="Tsui H.-C.T."/>
            <person name="Winkler M.E."/>
        </authorList>
    </citation>
    <scope>NUCLEOTIDE SEQUENCE</scope>
</reference>
<protein>
    <submittedName>
        <fullName evidence="1">Uncharacterized protein</fullName>
    </submittedName>
</protein>
<organism evidence="1">
    <name type="scientific">marine metagenome</name>
    <dbReference type="NCBI Taxonomy" id="408172"/>
    <lineage>
        <taxon>unclassified sequences</taxon>
        <taxon>metagenomes</taxon>
        <taxon>ecological metagenomes</taxon>
    </lineage>
</organism>